<evidence type="ECO:0000256" key="4">
    <source>
        <dbReference type="ARBA" id="ARBA00022833"/>
    </source>
</evidence>
<dbReference type="InterPro" id="IPR001818">
    <property type="entry name" value="Pept_M10_metallopeptidase"/>
</dbReference>
<keyword evidence="4" id="KW-0862">Zinc</keyword>
<keyword evidence="5" id="KW-0812">Transmembrane</keyword>
<dbReference type="SUPFAM" id="SSF55486">
    <property type="entry name" value="Metalloproteases ('zincins'), catalytic domain"/>
    <property type="match status" value="1"/>
</dbReference>
<evidence type="ECO:0000256" key="1">
    <source>
        <dbReference type="ARBA" id="ARBA00022670"/>
    </source>
</evidence>
<dbReference type="Proteomes" id="UP001500221">
    <property type="component" value="Unassembled WGS sequence"/>
</dbReference>
<evidence type="ECO:0000256" key="3">
    <source>
        <dbReference type="ARBA" id="ARBA00022801"/>
    </source>
</evidence>
<dbReference type="EMBL" id="BAABKG010000002">
    <property type="protein sequence ID" value="GAA5145950.1"/>
    <property type="molecule type" value="Genomic_DNA"/>
</dbReference>
<keyword evidence="5" id="KW-1133">Transmembrane helix</keyword>
<gene>
    <name evidence="7" type="ORF">GCM10023340_16120</name>
</gene>
<keyword evidence="5" id="KW-0472">Membrane</keyword>
<dbReference type="InterPro" id="IPR024079">
    <property type="entry name" value="MetalloPept_cat_dom_sf"/>
</dbReference>
<protein>
    <recommendedName>
        <fullName evidence="6">Peptidase M10 metallopeptidase domain-containing protein</fullName>
    </recommendedName>
</protein>
<evidence type="ECO:0000256" key="2">
    <source>
        <dbReference type="ARBA" id="ARBA00022723"/>
    </source>
</evidence>
<reference evidence="8" key="1">
    <citation type="journal article" date="2019" name="Int. J. Syst. Evol. Microbiol.">
        <title>The Global Catalogue of Microorganisms (GCM) 10K type strain sequencing project: providing services to taxonomists for standard genome sequencing and annotation.</title>
        <authorList>
            <consortium name="The Broad Institute Genomics Platform"/>
            <consortium name="The Broad Institute Genome Sequencing Center for Infectious Disease"/>
            <person name="Wu L."/>
            <person name="Ma J."/>
        </authorList>
    </citation>
    <scope>NUCLEOTIDE SEQUENCE [LARGE SCALE GENOMIC DNA]</scope>
    <source>
        <strain evidence="8">JCM 18459</strain>
    </source>
</reference>
<evidence type="ECO:0000313" key="8">
    <source>
        <dbReference type="Proteomes" id="UP001500221"/>
    </source>
</evidence>
<keyword evidence="3" id="KW-0378">Hydrolase</keyword>
<organism evidence="7 8">
    <name type="scientific">Nocardioides marinquilinus</name>
    <dbReference type="NCBI Taxonomy" id="1210400"/>
    <lineage>
        <taxon>Bacteria</taxon>
        <taxon>Bacillati</taxon>
        <taxon>Actinomycetota</taxon>
        <taxon>Actinomycetes</taxon>
        <taxon>Propionibacteriales</taxon>
        <taxon>Nocardioidaceae</taxon>
        <taxon>Nocardioides</taxon>
    </lineage>
</organism>
<keyword evidence="2" id="KW-0479">Metal-binding</keyword>
<comment type="caution">
    <text evidence="7">The sequence shown here is derived from an EMBL/GenBank/DDBJ whole genome shotgun (WGS) entry which is preliminary data.</text>
</comment>
<keyword evidence="8" id="KW-1185">Reference proteome</keyword>
<evidence type="ECO:0000256" key="5">
    <source>
        <dbReference type="SAM" id="Phobius"/>
    </source>
</evidence>
<sequence length="250" mass="26725">MDDVALTPQRERTVTIVSLVLTLVVLGGYVTFSDGPIGTAVRGVLGVDGRERPAVEADGTGEYAFLNEQPGSDEPVGFSPCRPIEYVVNPDHAPEGWQDYVETAIEEVGDRTGLRFDYQGTTDDRDFADRVGPGSRARPALIGWADEDEVGDLADDVAGVGGPTMVTIGRLRAYVTGSVVLDSDTTDRLARSPGGEQMQVALLMHELGHLVGLDHVDDPDELMYPRGISRAGFGPGDREGLARLGAIDCR</sequence>
<keyword evidence="1" id="KW-0645">Protease</keyword>
<evidence type="ECO:0000313" key="7">
    <source>
        <dbReference type="EMBL" id="GAA5145950.1"/>
    </source>
</evidence>
<feature type="domain" description="Peptidase M10 metallopeptidase" evidence="6">
    <location>
        <begin position="175"/>
        <end position="225"/>
    </location>
</feature>
<evidence type="ECO:0000259" key="6">
    <source>
        <dbReference type="Pfam" id="PF00413"/>
    </source>
</evidence>
<feature type="transmembrane region" description="Helical" evidence="5">
    <location>
        <begin position="12"/>
        <end position="32"/>
    </location>
</feature>
<dbReference type="Pfam" id="PF00413">
    <property type="entry name" value="Peptidase_M10"/>
    <property type="match status" value="1"/>
</dbReference>
<accession>A0ABP9PFW9</accession>
<proteinExistence type="predicted"/>
<dbReference type="Gene3D" id="3.40.390.10">
    <property type="entry name" value="Collagenase (Catalytic Domain)"/>
    <property type="match status" value="1"/>
</dbReference>
<name>A0ABP9PFW9_9ACTN</name>